<reference evidence="1" key="1">
    <citation type="journal article" date="2011" name="Proc. Natl. Acad. Sci. U.S.A.">
        <title>The genome of the fire ant Solenopsis invicta.</title>
        <authorList>
            <person name="Wurm Y."/>
            <person name="Wang J."/>
            <person name="Riba-Grognuz O."/>
            <person name="Corona M."/>
            <person name="Nygaard S."/>
            <person name="Hunt B.G."/>
            <person name="Ingram K.K."/>
            <person name="Falquet L."/>
            <person name="Nipitwattanaphon M."/>
            <person name="Gotzek D."/>
            <person name="Dijkstra M.B."/>
            <person name="Oettler J."/>
            <person name="Comtesse F."/>
            <person name="Shih C.J."/>
            <person name="Wu W.J."/>
            <person name="Yang C.C."/>
            <person name="Thomas J."/>
            <person name="Beaudoing E."/>
            <person name="Pradervand S."/>
            <person name="Flegel V."/>
            <person name="Cook E.D."/>
            <person name="Fabbretti R."/>
            <person name="Stockinger H."/>
            <person name="Long L."/>
            <person name="Farmerie W.G."/>
            <person name="Oakey J."/>
            <person name="Boomsma J.J."/>
            <person name="Pamilo P."/>
            <person name="Yi S.V."/>
            <person name="Heinze J."/>
            <person name="Goodisman M.A."/>
            <person name="Farinelli L."/>
            <person name="Harshman K."/>
            <person name="Hulo N."/>
            <person name="Cerutti L."/>
            <person name="Xenarios I."/>
            <person name="Shoemaker D."/>
            <person name="Keller L."/>
        </authorList>
    </citation>
    <scope>NUCLEOTIDE SEQUENCE [LARGE SCALE GENOMIC DNA]</scope>
</reference>
<gene>
    <name evidence="1" type="ORF">SINV_11653</name>
</gene>
<organism>
    <name type="scientific">Solenopsis invicta</name>
    <name type="common">Red imported fire ant</name>
    <name type="synonym">Solenopsis wagneri</name>
    <dbReference type="NCBI Taxonomy" id="13686"/>
    <lineage>
        <taxon>Eukaryota</taxon>
        <taxon>Metazoa</taxon>
        <taxon>Ecdysozoa</taxon>
        <taxon>Arthropoda</taxon>
        <taxon>Hexapoda</taxon>
        <taxon>Insecta</taxon>
        <taxon>Pterygota</taxon>
        <taxon>Neoptera</taxon>
        <taxon>Endopterygota</taxon>
        <taxon>Hymenoptera</taxon>
        <taxon>Apocrita</taxon>
        <taxon>Aculeata</taxon>
        <taxon>Formicoidea</taxon>
        <taxon>Formicidae</taxon>
        <taxon>Myrmicinae</taxon>
        <taxon>Solenopsis</taxon>
    </lineage>
</organism>
<feature type="non-terminal residue" evidence="1">
    <location>
        <position position="81"/>
    </location>
</feature>
<dbReference type="AlphaFoldDB" id="E9ISH7"/>
<proteinExistence type="predicted"/>
<name>E9ISH7_SOLIN</name>
<evidence type="ECO:0000313" key="1">
    <source>
        <dbReference type="EMBL" id="EFZ16476.1"/>
    </source>
</evidence>
<dbReference type="EMBL" id="GL765406">
    <property type="protein sequence ID" value="EFZ16476.1"/>
    <property type="molecule type" value="Genomic_DNA"/>
</dbReference>
<protein>
    <submittedName>
        <fullName evidence="1">Uncharacterized protein</fullName>
    </submittedName>
</protein>
<dbReference type="HOGENOM" id="CLU_2576876_0_0_1"/>
<accession>E9ISH7</accession>
<sequence length="81" mass="9215">MEFGLNSEKIVATINNNASNFVKAFRLFGVKLTYFSVISKVNKDKSIDDDDHEDNHDGEEEFVHIPIISLTTTYDPHAQSR</sequence>